<dbReference type="OrthoDB" id="331600at2759"/>
<dbReference type="WBParaSite" id="GPUH_0000265301-mRNA-1">
    <property type="protein sequence ID" value="GPUH_0000265301-mRNA-1"/>
    <property type="gene ID" value="GPUH_0000265301"/>
</dbReference>
<evidence type="ECO:0000313" key="4">
    <source>
        <dbReference type="WBParaSite" id="GPUH_0000265301-mRNA-1"/>
    </source>
</evidence>
<gene>
    <name evidence="2" type="ORF">GPUH_LOCUS2649</name>
</gene>
<feature type="region of interest" description="Disordered" evidence="1">
    <location>
        <begin position="1"/>
        <end position="23"/>
    </location>
</feature>
<dbReference type="EMBL" id="UYRT01004125">
    <property type="protein sequence ID" value="VDK35642.1"/>
    <property type="molecule type" value="Genomic_DNA"/>
</dbReference>
<dbReference type="Proteomes" id="UP000271098">
    <property type="component" value="Unassembled WGS sequence"/>
</dbReference>
<reference evidence="2 3" key="2">
    <citation type="submission" date="2018-11" db="EMBL/GenBank/DDBJ databases">
        <authorList>
            <consortium name="Pathogen Informatics"/>
        </authorList>
    </citation>
    <scope>NUCLEOTIDE SEQUENCE [LARGE SCALE GENOMIC DNA]</scope>
</reference>
<name>A0A183D1Q7_9BILA</name>
<dbReference type="InterPro" id="IPR021850">
    <property type="entry name" value="Symplekin/Pta1"/>
</dbReference>
<keyword evidence="3" id="KW-1185">Reference proteome</keyword>
<dbReference type="GO" id="GO:0005847">
    <property type="term" value="C:mRNA cleavage and polyadenylation specificity factor complex"/>
    <property type="evidence" value="ECO:0007669"/>
    <property type="project" value="TreeGrafter"/>
</dbReference>
<dbReference type="AlphaFoldDB" id="A0A183D1Q7"/>
<evidence type="ECO:0000313" key="3">
    <source>
        <dbReference type="Proteomes" id="UP000271098"/>
    </source>
</evidence>
<evidence type="ECO:0000256" key="1">
    <source>
        <dbReference type="SAM" id="MobiDB-lite"/>
    </source>
</evidence>
<dbReference type="PANTHER" id="PTHR15245">
    <property type="entry name" value="SYMPLEKIN-RELATED"/>
    <property type="match status" value="1"/>
</dbReference>
<dbReference type="PANTHER" id="PTHR15245:SF20">
    <property type="entry name" value="SYMPLEKIN"/>
    <property type="match status" value="1"/>
</dbReference>
<proteinExistence type="predicted"/>
<evidence type="ECO:0000313" key="2">
    <source>
        <dbReference type="EMBL" id="VDK35642.1"/>
    </source>
</evidence>
<protein>
    <submittedName>
        <fullName evidence="4">Symplekin_C domain-containing protein</fullName>
    </submittedName>
</protein>
<accession>A0A183D1Q7</accession>
<organism evidence="4">
    <name type="scientific">Gongylonema pulchrum</name>
    <dbReference type="NCBI Taxonomy" id="637853"/>
    <lineage>
        <taxon>Eukaryota</taxon>
        <taxon>Metazoa</taxon>
        <taxon>Ecdysozoa</taxon>
        <taxon>Nematoda</taxon>
        <taxon>Chromadorea</taxon>
        <taxon>Rhabditida</taxon>
        <taxon>Spirurina</taxon>
        <taxon>Spiruromorpha</taxon>
        <taxon>Spiruroidea</taxon>
        <taxon>Gongylonematidae</taxon>
        <taxon>Gongylonema</taxon>
    </lineage>
</organism>
<sequence length="296" mass="33360">MGDDETTQAAIEKEDDEEYGDESSPIISVENSQTQSAIDITAQYVYERLNPKVVSNLVLISLVTLPDEMPAAFQSSYTPIAAAGTESQIRHLSRMIATQLTNQELGPGVDKIRLEKRQQFIARQAARIEGAIIPPTPMYQFAATREPSPPPRPEFIPPSAIRTKAKTKVQFGLLSVTKELKNKQAEGLILHVFRRILANEKRAVQGGAGIAQQKLLVRFVTRFEHGEDTRYEDELLRFIVQEQKSRTDLALFWIAELYAQFLGLFHKILLEAPLLTPQSLEWLRTACLDRVSDKFP</sequence>
<reference evidence="4" key="1">
    <citation type="submission" date="2016-06" db="UniProtKB">
        <authorList>
            <consortium name="WormBaseParasite"/>
        </authorList>
    </citation>
    <scope>IDENTIFICATION</scope>
</reference>